<evidence type="ECO:0000256" key="1">
    <source>
        <dbReference type="ARBA" id="ARBA00004651"/>
    </source>
</evidence>
<evidence type="ECO:0000256" key="11">
    <source>
        <dbReference type="ARBA" id="ARBA00022796"/>
    </source>
</evidence>
<dbReference type="CDD" id="cd00371">
    <property type="entry name" value="HMA"/>
    <property type="match status" value="2"/>
</dbReference>
<keyword evidence="22" id="KW-0378">Hydrolase</keyword>
<dbReference type="AlphaFoldDB" id="A0A151AFR3"/>
<dbReference type="GO" id="GO:0005507">
    <property type="term" value="F:copper ion binding"/>
    <property type="evidence" value="ECO:0007669"/>
    <property type="project" value="InterPro"/>
</dbReference>
<evidence type="ECO:0000256" key="9">
    <source>
        <dbReference type="ARBA" id="ARBA00022737"/>
    </source>
</evidence>
<evidence type="ECO:0000256" key="16">
    <source>
        <dbReference type="ARBA" id="ARBA00023008"/>
    </source>
</evidence>
<dbReference type="FunFam" id="3.30.70.100:FF:000001">
    <property type="entry name" value="ATPase copper transporting beta"/>
    <property type="match status" value="1"/>
</dbReference>
<dbReference type="SUPFAM" id="SSF81665">
    <property type="entry name" value="Calcium ATPase, transmembrane domain M"/>
    <property type="match status" value="1"/>
</dbReference>
<reference evidence="22 23" key="1">
    <citation type="submission" date="2016-02" db="EMBL/GenBank/DDBJ databases">
        <title>Genome sequence of Halalkalicoccus paucihalophilus DSM 24557.</title>
        <authorList>
            <person name="Poehlein A."/>
            <person name="Daniel R."/>
        </authorList>
    </citation>
    <scope>NUCLEOTIDE SEQUENCE [LARGE SCALE GENOMIC DNA]</scope>
    <source>
        <strain evidence="22 23">DSM 24557</strain>
    </source>
</reference>
<keyword evidence="9" id="KW-0677">Repeat</keyword>
<dbReference type="NCBIfam" id="TIGR01525">
    <property type="entry name" value="ATPase-IB_hvy"/>
    <property type="match status" value="1"/>
</dbReference>
<dbReference type="PRINTS" id="PR00943">
    <property type="entry name" value="CUATPASE"/>
</dbReference>
<keyword evidence="16" id="KW-0186">Copper</keyword>
<dbReference type="EMBL" id="LTAZ01000004">
    <property type="protein sequence ID" value="KYH26434.1"/>
    <property type="molecule type" value="Genomic_DNA"/>
</dbReference>
<feature type="transmembrane region" description="Helical" evidence="20">
    <location>
        <begin position="458"/>
        <end position="487"/>
    </location>
</feature>
<dbReference type="SFLD" id="SFLDG00002">
    <property type="entry name" value="C1.7:_P-type_atpase_like"/>
    <property type="match status" value="1"/>
</dbReference>
<dbReference type="FunFam" id="2.70.150.10:FF:000020">
    <property type="entry name" value="Copper-exporting P-type ATPase A"/>
    <property type="match status" value="1"/>
</dbReference>
<dbReference type="CDD" id="cd02094">
    <property type="entry name" value="P-type_ATPase_Cu-like"/>
    <property type="match status" value="1"/>
</dbReference>
<feature type="transmembrane region" description="Helical" evidence="20">
    <location>
        <begin position="416"/>
        <end position="438"/>
    </location>
</feature>
<evidence type="ECO:0000256" key="15">
    <source>
        <dbReference type="ARBA" id="ARBA00022989"/>
    </source>
</evidence>
<evidence type="ECO:0000256" key="2">
    <source>
        <dbReference type="ARBA" id="ARBA00006024"/>
    </source>
</evidence>
<dbReference type="FunFam" id="3.30.70.100:FF:000005">
    <property type="entry name" value="Copper-exporting P-type ATPase A"/>
    <property type="match status" value="1"/>
</dbReference>
<dbReference type="InterPro" id="IPR044492">
    <property type="entry name" value="P_typ_ATPase_HD_dom"/>
</dbReference>
<dbReference type="PATRIC" id="fig|1008153.3.peg.1552"/>
<accession>A0A151AFR3</accession>
<dbReference type="InterPro" id="IPR036412">
    <property type="entry name" value="HAD-like_sf"/>
</dbReference>
<dbReference type="PROSITE" id="PS50846">
    <property type="entry name" value="HMA_2"/>
    <property type="match status" value="2"/>
</dbReference>
<dbReference type="InterPro" id="IPR006122">
    <property type="entry name" value="HMA_Cu_ion-bd"/>
</dbReference>
<dbReference type="Pfam" id="PF00122">
    <property type="entry name" value="E1-E2_ATPase"/>
    <property type="match status" value="1"/>
</dbReference>
<keyword evidence="4" id="KW-0813">Transport</keyword>
<dbReference type="PROSITE" id="PS01047">
    <property type="entry name" value="HMA_1"/>
    <property type="match status" value="2"/>
</dbReference>
<dbReference type="SFLD" id="SFLDS00003">
    <property type="entry name" value="Haloacid_Dehalogenase"/>
    <property type="match status" value="1"/>
</dbReference>
<dbReference type="FunFam" id="3.40.50.1000:FF:000144">
    <property type="entry name" value="copper-transporting ATPase 1 isoform X2"/>
    <property type="match status" value="1"/>
</dbReference>
<keyword evidence="12" id="KW-0067">ATP-binding</keyword>
<dbReference type="InterPro" id="IPR027256">
    <property type="entry name" value="P-typ_ATPase_IB"/>
</dbReference>
<dbReference type="InterPro" id="IPR001757">
    <property type="entry name" value="P_typ_ATPase"/>
</dbReference>
<dbReference type="InterPro" id="IPR023299">
    <property type="entry name" value="ATPase_P-typ_cyto_dom_N"/>
</dbReference>
<dbReference type="PROSITE" id="PS00154">
    <property type="entry name" value="ATPASE_E1_E2"/>
    <property type="match status" value="1"/>
</dbReference>
<gene>
    <name evidence="22" type="primary">copA_1</name>
    <name evidence="22" type="ORF">HAPAU_15320</name>
</gene>
<keyword evidence="6" id="KW-0597">Phosphoprotein</keyword>
<organism evidence="22 23">
    <name type="scientific">Halalkalicoccus paucihalophilus</name>
    <dbReference type="NCBI Taxonomy" id="1008153"/>
    <lineage>
        <taxon>Archaea</taxon>
        <taxon>Methanobacteriati</taxon>
        <taxon>Methanobacteriota</taxon>
        <taxon>Stenosarchaea group</taxon>
        <taxon>Halobacteria</taxon>
        <taxon>Halobacteriales</taxon>
        <taxon>Halococcaceae</taxon>
        <taxon>Halalkalicoccus</taxon>
    </lineage>
</organism>
<dbReference type="GO" id="GO:0005886">
    <property type="term" value="C:plasma membrane"/>
    <property type="evidence" value="ECO:0007669"/>
    <property type="project" value="UniProtKB-SubCell"/>
</dbReference>
<evidence type="ECO:0000313" key="23">
    <source>
        <dbReference type="Proteomes" id="UP000075321"/>
    </source>
</evidence>
<dbReference type="Gene3D" id="3.40.1110.10">
    <property type="entry name" value="Calcium-transporting ATPase, cytoplasmic domain N"/>
    <property type="match status" value="2"/>
</dbReference>
<feature type="transmembrane region" description="Helical" evidence="20">
    <location>
        <begin position="167"/>
        <end position="191"/>
    </location>
</feature>
<dbReference type="GO" id="GO:0055070">
    <property type="term" value="P:copper ion homeostasis"/>
    <property type="evidence" value="ECO:0007669"/>
    <property type="project" value="TreeGrafter"/>
</dbReference>
<proteinExistence type="inferred from homology"/>
<dbReference type="InterPro" id="IPR006121">
    <property type="entry name" value="HMA_dom"/>
</dbReference>
<keyword evidence="23" id="KW-1185">Reference proteome</keyword>
<keyword evidence="11" id="KW-0187">Copper transport</keyword>
<dbReference type="PANTHER" id="PTHR43520:SF8">
    <property type="entry name" value="P-TYPE CU(+) TRANSPORTER"/>
    <property type="match status" value="1"/>
</dbReference>
<dbReference type="InterPro" id="IPR059000">
    <property type="entry name" value="ATPase_P-type_domA"/>
</dbReference>
<dbReference type="Proteomes" id="UP000075321">
    <property type="component" value="Unassembled WGS sequence"/>
</dbReference>
<evidence type="ECO:0000256" key="3">
    <source>
        <dbReference type="ARBA" id="ARBA00012517"/>
    </source>
</evidence>
<dbReference type="InterPro" id="IPR023214">
    <property type="entry name" value="HAD_sf"/>
</dbReference>
<dbReference type="PANTHER" id="PTHR43520">
    <property type="entry name" value="ATP7, ISOFORM B"/>
    <property type="match status" value="1"/>
</dbReference>
<keyword evidence="7 20" id="KW-0812">Transmembrane</keyword>
<feature type="domain" description="HMA" evidence="21">
    <location>
        <begin position="72"/>
        <end position="138"/>
    </location>
</feature>
<keyword evidence="15 20" id="KW-1133">Transmembrane helix</keyword>
<keyword evidence="13" id="KW-0460">Magnesium</keyword>
<evidence type="ECO:0000256" key="19">
    <source>
        <dbReference type="SAM" id="MobiDB-lite"/>
    </source>
</evidence>
<dbReference type="Pfam" id="PF00403">
    <property type="entry name" value="HMA"/>
    <property type="match status" value="2"/>
</dbReference>
<dbReference type="InterPro" id="IPR023298">
    <property type="entry name" value="ATPase_P-typ_TM_dom_sf"/>
</dbReference>
<dbReference type="GO" id="GO:0140581">
    <property type="term" value="F:P-type monovalent copper transporter activity"/>
    <property type="evidence" value="ECO:0007669"/>
    <property type="project" value="UniProtKB-EC"/>
</dbReference>
<feature type="region of interest" description="Disordered" evidence="19">
    <location>
        <begin position="137"/>
        <end position="156"/>
    </location>
</feature>
<evidence type="ECO:0000256" key="18">
    <source>
        <dbReference type="ARBA" id="ARBA00023136"/>
    </source>
</evidence>
<feature type="transmembrane region" description="Helical" evidence="20">
    <location>
        <begin position="197"/>
        <end position="217"/>
    </location>
</feature>
<dbReference type="RefSeq" id="WP_066381138.1">
    <property type="nucleotide sequence ID" value="NZ_LTAZ01000004.1"/>
</dbReference>
<keyword evidence="18 20" id="KW-0472">Membrane</keyword>
<name>A0A151AFR3_9EURY</name>
<dbReference type="InterPro" id="IPR018303">
    <property type="entry name" value="ATPase_P-typ_P_site"/>
</dbReference>
<dbReference type="Gene3D" id="3.40.50.1000">
    <property type="entry name" value="HAD superfamily/HAD-like"/>
    <property type="match status" value="1"/>
</dbReference>
<keyword evidence="17" id="KW-0406">Ion transport</keyword>
<comment type="caution">
    <text evidence="22">The sequence shown here is derived from an EMBL/GenBank/DDBJ whole genome shotgun (WGS) entry which is preliminary data.</text>
</comment>
<dbReference type="SUPFAM" id="SSF56784">
    <property type="entry name" value="HAD-like"/>
    <property type="match status" value="1"/>
</dbReference>
<evidence type="ECO:0000256" key="5">
    <source>
        <dbReference type="ARBA" id="ARBA00022475"/>
    </source>
</evidence>
<evidence type="ECO:0000313" key="22">
    <source>
        <dbReference type="EMBL" id="KYH26434.1"/>
    </source>
</evidence>
<evidence type="ECO:0000256" key="17">
    <source>
        <dbReference type="ARBA" id="ARBA00023065"/>
    </source>
</evidence>
<feature type="transmembrane region" description="Helical" evidence="20">
    <location>
        <begin position="263"/>
        <end position="281"/>
    </location>
</feature>
<dbReference type="SUPFAM" id="SSF55008">
    <property type="entry name" value="HMA, heavy metal-associated domain"/>
    <property type="match status" value="2"/>
</dbReference>
<dbReference type="Gene3D" id="3.30.70.100">
    <property type="match status" value="2"/>
</dbReference>
<comment type="subcellular location">
    <subcellularLocation>
        <location evidence="1">Cell membrane</location>
        <topology evidence="1">Multi-pass membrane protein</topology>
    </subcellularLocation>
</comment>
<feature type="transmembrane region" description="Helical" evidence="20">
    <location>
        <begin position="849"/>
        <end position="869"/>
    </location>
</feature>
<dbReference type="SUPFAM" id="SSF81653">
    <property type="entry name" value="Calcium ATPase, transduction domain A"/>
    <property type="match status" value="1"/>
</dbReference>
<dbReference type="Pfam" id="PF00702">
    <property type="entry name" value="Hydrolase"/>
    <property type="match status" value="1"/>
</dbReference>
<dbReference type="InterPro" id="IPR008250">
    <property type="entry name" value="ATPase_P-typ_transduc_dom_A_sf"/>
</dbReference>
<keyword evidence="10" id="KW-0547">Nucleotide-binding</keyword>
<evidence type="ECO:0000259" key="21">
    <source>
        <dbReference type="PROSITE" id="PS50846"/>
    </source>
</evidence>
<dbReference type="OrthoDB" id="8588at2157"/>
<evidence type="ECO:0000256" key="13">
    <source>
        <dbReference type="ARBA" id="ARBA00022842"/>
    </source>
</evidence>
<evidence type="ECO:0000256" key="4">
    <source>
        <dbReference type="ARBA" id="ARBA00022448"/>
    </source>
</evidence>
<dbReference type="NCBIfam" id="TIGR00003">
    <property type="entry name" value="copper ion binding protein"/>
    <property type="match status" value="2"/>
</dbReference>
<comment type="similarity">
    <text evidence="2">Belongs to the cation transport ATPase (P-type) (TC 3.A.3) family. Type IB subfamily.</text>
</comment>
<evidence type="ECO:0000256" key="8">
    <source>
        <dbReference type="ARBA" id="ARBA00022723"/>
    </source>
</evidence>
<protein>
    <recommendedName>
        <fullName evidence="3">P-type Cu(+) transporter</fullName>
        <ecNumber evidence="3">7.2.2.8</ecNumber>
    </recommendedName>
</protein>
<dbReference type="GO" id="GO:0016887">
    <property type="term" value="F:ATP hydrolysis activity"/>
    <property type="evidence" value="ECO:0007669"/>
    <property type="project" value="InterPro"/>
</dbReference>
<dbReference type="InterPro" id="IPR017969">
    <property type="entry name" value="Heavy-metal-associated_CS"/>
</dbReference>
<dbReference type="GO" id="GO:0043682">
    <property type="term" value="F:P-type divalent copper transporter activity"/>
    <property type="evidence" value="ECO:0007669"/>
    <property type="project" value="TreeGrafter"/>
</dbReference>
<keyword evidence="14" id="KW-1278">Translocase</keyword>
<keyword evidence="5" id="KW-1003">Cell membrane</keyword>
<feature type="transmembrane region" description="Helical" evidence="20">
    <location>
        <begin position="238"/>
        <end position="257"/>
    </location>
</feature>
<dbReference type="NCBIfam" id="TIGR01494">
    <property type="entry name" value="ATPase_P-type"/>
    <property type="match status" value="2"/>
</dbReference>
<sequence>MNQRRSQIDIQGMSCANCSQTIADAVTSLDGVSNANINFATDEGSVEYDPDEISLARIFDAIEEAGYTPITGSVTIGITDMSCANCSDTVQDALERTQGVVTADVNFAADEAQVTYNPAEASRTDFYDAIEDAGYSPVREDAETEDGSEGDAREAARQDEIRRQLRLTLFGAVLSLPLLVFMADHLLALRLVGDELFGLPSGWIAFALATPVQLVLGKPFYRNSYKALVKNGRANMDVLIALGSTTAYVYSVAVLLGMIAGGLYFDTAAFILVFITLGNYLEARSKGQAGEALRKLLEMEADTATVIDDHGNEKEVPLEDVEVGDRMKVRPGEQIPTDGIVADGQSAVDESMVTGESVPVEKSEGDEVVGSTINENGVLVIEATKVGKNTALQQIVQTVKEAQSRQPDIQNLADRISAYFVPAVILNALLWGVVWYLFPAVLAGVVNGLPLWGLVAGGPVAAGGVSVFEFAIIVFASAVLIACPCALGLATPAATMVGTTLGAQNGVLFKGGDVLERAKDIDTVVFDKTGTLTKGEMELTDVVVFNGDGQPVADGGDPATDGGQLIAQERLSEDDVLRLAATAESGSEHPLARAIVNGAEDRGLDVTDPDDFENVPGHGIEATVGDDEVLVGNRKLLRDNGIDPSPAQETMERLENEGKTAMLVALRGSERSENRDASGGSPRAEGELVGVVADADTIKESAKDAVSQLQERGVDVMMITGDNERTARAVAEQVGIDPENVHAEVLPEDKSDAVEAIQDGGRKAMMVGDGVNDAPALAVAYVGTAIGSGTDVAIEAADVTLMRDDPLDVVKAIRISDATLKKIKQNLVWALGYNTAMIPLASMGLLQPVLAAGAMAFSSVSVLSNSLLFRRYTPDHDYELLGRLR</sequence>
<dbReference type="Gene3D" id="2.70.150.10">
    <property type="entry name" value="Calcium-transporting ATPase, cytoplasmic transduction domain A"/>
    <property type="match status" value="1"/>
</dbReference>
<evidence type="ECO:0000256" key="7">
    <source>
        <dbReference type="ARBA" id="ARBA00022692"/>
    </source>
</evidence>
<evidence type="ECO:0000256" key="6">
    <source>
        <dbReference type="ARBA" id="ARBA00022553"/>
    </source>
</evidence>
<dbReference type="SFLD" id="SFLDF00027">
    <property type="entry name" value="p-type_atpase"/>
    <property type="match status" value="1"/>
</dbReference>
<feature type="domain" description="HMA" evidence="21">
    <location>
        <begin position="4"/>
        <end position="70"/>
    </location>
</feature>
<dbReference type="GO" id="GO:0005524">
    <property type="term" value="F:ATP binding"/>
    <property type="evidence" value="ECO:0007669"/>
    <property type="project" value="UniProtKB-KW"/>
</dbReference>
<keyword evidence="8" id="KW-0479">Metal-binding</keyword>
<evidence type="ECO:0000256" key="14">
    <source>
        <dbReference type="ARBA" id="ARBA00022967"/>
    </source>
</evidence>
<dbReference type="InterPro" id="IPR036163">
    <property type="entry name" value="HMA_dom_sf"/>
</dbReference>
<dbReference type="PRINTS" id="PR00119">
    <property type="entry name" value="CATATPASE"/>
</dbReference>
<evidence type="ECO:0000256" key="12">
    <source>
        <dbReference type="ARBA" id="ARBA00022840"/>
    </source>
</evidence>
<dbReference type="EC" id="7.2.2.8" evidence="3"/>
<evidence type="ECO:0000256" key="10">
    <source>
        <dbReference type="ARBA" id="ARBA00022741"/>
    </source>
</evidence>
<evidence type="ECO:0000256" key="20">
    <source>
        <dbReference type="SAM" id="Phobius"/>
    </source>
</evidence>